<dbReference type="CDD" id="cd01572">
    <property type="entry name" value="QPRTase"/>
    <property type="match status" value="1"/>
</dbReference>
<evidence type="ECO:0000256" key="3">
    <source>
        <dbReference type="ARBA" id="ARBA00009400"/>
    </source>
</evidence>
<dbReference type="PANTHER" id="PTHR32179">
    <property type="entry name" value="NICOTINATE-NUCLEOTIDE PYROPHOSPHORYLASE [CARBOXYLATING]"/>
    <property type="match status" value="1"/>
</dbReference>
<reference evidence="16" key="1">
    <citation type="submission" date="2016-10" db="EMBL/GenBank/DDBJ databases">
        <authorList>
            <person name="Varghese N."/>
            <person name="Submissions S."/>
        </authorList>
    </citation>
    <scope>NUCLEOTIDE SEQUENCE [LARGE SCALE GENOMIC DNA]</scope>
    <source>
        <strain evidence="16">DSM 6150</strain>
    </source>
</reference>
<dbReference type="GO" id="GO:0009435">
    <property type="term" value="P:NAD+ biosynthetic process"/>
    <property type="evidence" value="ECO:0007669"/>
    <property type="project" value="UniProtKB-UniPathway"/>
</dbReference>
<dbReference type="FunFam" id="3.20.20.70:FF:000030">
    <property type="entry name" value="Nicotinate-nucleotide pyrophosphorylase, carboxylating"/>
    <property type="match status" value="1"/>
</dbReference>
<dbReference type="Pfam" id="PF02749">
    <property type="entry name" value="QRPTase_N"/>
    <property type="match status" value="1"/>
</dbReference>
<dbReference type="UniPathway" id="UPA00253">
    <property type="reaction ID" value="UER00331"/>
</dbReference>
<dbReference type="Pfam" id="PF01729">
    <property type="entry name" value="QRPTase_C"/>
    <property type="match status" value="1"/>
</dbReference>
<dbReference type="InterPro" id="IPR037128">
    <property type="entry name" value="Quinolinate_PRibosylTase_N_sf"/>
</dbReference>
<comment type="similarity">
    <text evidence="3 12">Belongs to the NadC/ModD family.</text>
</comment>
<dbReference type="RefSeq" id="WP_091196345.1">
    <property type="nucleotide sequence ID" value="NZ_FOVE01000017.1"/>
</dbReference>
<dbReference type="OrthoDB" id="9782546at2"/>
<gene>
    <name evidence="15" type="ORF">SAMN05660284_02256</name>
</gene>
<sequence length="281" mass="29796">MSMNLPPYHVIAANVAAALAEDIGEADWTAMLVPEARTGSATVISRQAAVICGQAWFDEVFRQVDPQVQIAWRVAEGDAVEPGAVLCEISGAARSLLTAERSALNFLQTLSAVATETRRYVDIVQGTSARVLDTRKTLPGLRRAQKYAVLVGGGDNQRMGLYAGILIKENHILAAGSIRAALEAAQELAPSHVPIQIEVENLTELDEALAAGATSVLLDNMSNGDMREAVARSRGQAELEASGGVDLISVRAIAETGVDRISIGKLTKDVVAVDLSMRLKV</sequence>
<organism evidence="15 16">
    <name type="scientific">Formivibrio citricus</name>
    <dbReference type="NCBI Taxonomy" id="83765"/>
    <lineage>
        <taxon>Bacteria</taxon>
        <taxon>Pseudomonadati</taxon>
        <taxon>Pseudomonadota</taxon>
        <taxon>Betaproteobacteria</taxon>
        <taxon>Neisseriales</taxon>
        <taxon>Chitinibacteraceae</taxon>
        <taxon>Formivibrio</taxon>
    </lineage>
</organism>
<comment type="catalytic activity">
    <reaction evidence="10">
        <text>nicotinate beta-D-ribonucleotide + CO2 + diphosphate = quinolinate + 5-phospho-alpha-D-ribose 1-diphosphate + 2 H(+)</text>
        <dbReference type="Rhea" id="RHEA:12733"/>
        <dbReference type="ChEBI" id="CHEBI:15378"/>
        <dbReference type="ChEBI" id="CHEBI:16526"/>
        <dbReference type="ChEBI" id="CHEBI:29959"/>
        <dbReference type="ChEBI" id="CHEBI:33019"/>
        <dbReference type="ChEBI" id="CHEBI:57502"/>
        <dbReference type="ChEBI" id="CHEBI:58017"/>
        <dbReference type="EC" id="2.4.2.19"/>
    </reaction>
</comment>
<dbReference type="SUPFAM" id="SSF51690">
    <property type="entry name" value="Nicotinate/Quinolinate PRTase C-terminal domain-like"/>
    <property type="match status" value="1"/>
</dbReference>
<dbReference type="Gene3D" id="3.90.1170.20">
    <property type="entry name" value="Quinolinate phosphoribosyl transferase, N-terminal domain"/>
    <property type="match status" value="1"/>
</dbReference>
<dbReference type="InterPro" id="IPR036068">
    <property type="entry name" value="Nicotinate_pribotase-like_C"/>
</dbReference>
<evidence type="ECO:0000256" key="12">
    <source>
        <dbReference type="PIRNR" id="PIRNR006250"/>
    </source>
</evidence>
<evidence type="ECO:0000259" key="13">
    <source>
        <dbReference type="Pfam" id="PF01729"/>
    </source>
</evidence>
<feature type="domain" description="Quinolinate phosphoribosyl transferase C-terminal" evidence="13">
    <location>
        <begin position="113"/>
        <end position="278"/>
    </location>
</feature>
<dbReference type="Proteomes" id="UP000242869">
    <property type="component" value="Unassembled WGS sequence"/>
</dbReference>
<evidence type="ECO:0000313" key="15">
    <source>
        <dbReference type="EMBL" id="SFN78541.1"/>
    </source>
</evidence>
<evidence type="ECO:0000313" key="16">
    <source>
        <dbReference type="Proteomes" id="UP000242869"/>
    </source>
</evidence>
<evidence type="ECO:0000256" key="10">
    <source>
        <dbReference type="ARBA" id="ARBA00047445"/>
    </source>
</evidence>
<dbReference type="InterPro" id="IPR022412">
    <property type="entry name" value="Quinolinate_PRibosylTrfase_N"/>
</dbReference>
<dbReference type="STRING" id="83765.SAMN05660284_02256"/>
<dbReference type="SUPFAM" id="SSF54675">
    <property type="entry name" value="Nicotinate/Quinolinate PRTase N-terminal domain-like"/>
    <property type="match status" value="1"/>
</dbReference>
<dbReference type="GO" id="GO:0005737">
    <property type="term" value="C:cytoplasm"/>
    <property type="evidence" value="ECO:0007669"/>
    <property type="project" value="TreeGrafter"/>
</dbReference>
<evidence type="ECO:0000256" key="1">
    <source>
        <dbReference type="ARBA" id="ARBA00003237"/>
    </source>
</evidence>
<keyword evidence="8 12" id="KW-0808">Transferase</keyword>
<evidence type="ECO:0000256" key="6">
    <source>
        <dbReference type="ARBA" id="ARBA00022642"/>
    </source>
</evidence>
<feature type="domain" description="Quinolinate phosphoribosyl transferase N-terminal" evidence="14">
    <location>
        <begin position="30"/>
        <end position="111"/>
    </location>
</feature>
<evidence type="ECO:0000256" key="7">
    <source>
        <dbReference type="ARBA" id="ARBA00022676"/>
    </source>
</evidence>
<dbReference type="InterPro" id="IPR002638">
    <property type="entry name" value="Quinolinate_PRibosylTrfase_C"/>
</dbReference>
<evidence type="ECO:0000256" key="8">
    <source>
        <dbReference type="ARBA" id="ARBA00022679"/>
    </source>
</evidence>
<dbReference type="EMBL" id="FOVE01000017">
    <property type="protein sequence ID" value="SFN78541.1"/>
    <property type="molecule type" value="Genomic_DNA"/>
</dbReference>
<proteinExistence type="inferred from homology"/>
<keyword evidence="6" id="KW-0662">Pyridine nucleotide biosynthesis</keyword>
<dbReference type="InterPro" id="IPR004393">
    <property type="entry name" value="NadC"/>
</dbReference>
<dbReference type="GO" id="GO:0034213">
    <property type="term" value="P:quinolinate catabolic process"/>
    <property type="evidence" value="ECO:0007669"/>
    <property type="project" value="TreeGrafter"/>
</dbReference>
<comment type="pathway">
    <text evidence="2">Cofactor biosynthesis; NAD(+) biosynthesis; nicotinate D-ribonucleotide from quinolinate: step 1/1.</text>
</comment>
<dbReference type="PANTHER" id="PTHR32179:SF3">
    <property type="entry name" value="NICOTINATE-NUCLEOTIDE PYROPHOSPHORYLASE [CARBOXYLATING]"/>
    <property type="match status" value="1"/>
</dbReference>
<dbReference type="Gene3D" id="3.20.20.70">
    <property type="entry name" value="Aldolase class I"/>
    <property type="match status" value="1"/>
</dbReference>
<keyword evidence="7 12" id="KW-0328">Glycosyltransferase</keyword>
<dbReference type="PIRSF" id="PIRSF006250">
    <property type="entry name" value="NadC_ModD"/>
    <property type="match status" value="1"/>
</dbReference>
<dbReference type="EC" id="2.4.2.19" evidence="5"/>
<dbReference type="NCBIfam" id="TIGR00078">
    <property type="entry name" value="nadC"/>
    <property type="match status" value="1"/>
</dbReference>
<accession>A0A1I5BW09</accession>
<protein>
    <recommendedName>
        <fullName evidence="11">Probable nicotinate-nucleotide pyrophosphorylase [carboxylating]</fullName>
        <ecNumber evidence="5">2.4.2.19</ecNumber>
    </recommendedName>
    <alternativeName>
        <fullName evidence="9">Quinolinate phosphoribosyltransferase [decarboxylating]</fullName>
    </alternativeName>
</protein>
<evidence type="ECO:0000259" key="14">
    <source>
        <dbReference type="Pfam" id="PF02749"/>
    </source>
</evidence>
<dbReference type="InterPro" id="IPR027277">
    <property type="entry name" value="NadC/ModD"/>
</dbReference>
<dbReference type="AlphaFoldDB" id="A0A1I5BW09"/>
<evidence type="ECO:0000256" key="11">
    <source>
        <dbReference type="ARBA" id="ARBA00069173"/>
    </source>
</evidence>
<keyword evidence="16" id="KW-1185">Reference proteome</keyword>
<evidence type="ECO:0000256" key="2">
    <source>
        <dbReference type="ARBA" id="ARBA00004893"/>
    </source>
</evidence>
<dbReference type="GO" id="GO:0004514">
    <property type="term" value="F:nicotinate-nucleotide diphosphorylase (carboxylating) activity"/>
    <property type="evidence" value="ECO:0007669"/>
    <property type="project" value="UniProtKB-EC"/>
</dbReference>
<evidence type="ECO:0000256" key="9">
    <source>
        <dbReference type="ARBA" id="ARBA00033102"/>
    </source>
</evidence>
<name>A0A1I5BW09_9NEIS</name>
<evidence type="ECO:0000256" key="5">
    <source>
        <dbReference type="ARBA" id="ARBA00011944"/>
    </source>
</evidence>
<evidence type="ECO:0000256" key="4">
    <source>
        <dbReference type="ARBA" id="ARBA00011218"/>
    </source>
</evidence>
<dbReference type="InterPro" id="IPR013785">
    <property type="entry name" value="Aldolase_TIM"/>
</dbReference>
<comment type="function">
    <text evidence="1">Involved in the catabolism of quinolinic acid (QA).</text>
</comment>
<comment type="subunit">
    <text evidence="4">Hexamer formed by 3 homodimers.</text>
</comment>
<dbReference type="FunFam" id="3.90.1170.20:FF:000001">
    <property type="entry name" value="Nicotinate-nucleotide diphosphorylase (Carboxylating)"/>
    <property type="match status" value="1"/>
</dbReference>